<organism evidence="11 12">
    <name type="scientific">Lupinus angustifolius</name>
    <name type="common">Narrow-leaved blue lupine</name>
    <dbReference type="NCBI Taxonomy" id="3871"/>
    <lineage>
        <taxon>Eukaryota</taxon>
        <taxon>Viridiplantae</taxon>
        <taxon>Streptophyta</taxon>
        <taxon>Embryophyta</taxon>
        <taxon>Tracheophyta</taxon>
        <taxon>Spermatophyta</taxon>
        <taxon>Magnoliopsida</taxon>
        <taxon>eudicotyledons</taxon>
        <taxon>Gunneridae</taxon>
        <taxon>Pentapetalae</taxon>
        <taxon>rosids</taxon>
        <taxon>fabids</taxon>
        <taxon>Fabales</taxon>
        <taxon>Fabaceae</taxon>
        <taxon>Papilionoideae</taxon>
        <taxon>50 kb inversion clade</taxon>
        <taxon>genistoids sensu lato</taxon>
        <taxon>core genistoids</taxon>
        <taxon>Genisteae</taxon>
        <taxon>Lupinus</taxon>
    </lineage>
</organism>
<feature type="compositionally biased region" description="Acidic residues" evidence="8">
    <location>
        <begin position="189"/>
        <end position="199"/>
    </location>
</feature>
<dbReference type="Pfam" id="PF00249">
    <property type="entry name" value="Myb_DNA-binding"/>
    <property type="match status" value="2"/>
</dbReference>
<feature type="domain" description="HTH myb-type" evidence="10">
    <location>
        <begin position="66"/>
        <end position="116"/>
    </location>
</feature>
<dbReference type="GO" id="GO:0016413">
    <property type="term" value="F:O-acetyltransferase activity"/>
    <property type="evidence" value="ECO:0007669"/>
    <property type="project" value="InterPro"/>
</dbReference>
<dbReference type="Gene3D" id="1.10.10.60">
    <property type="entry name" value="Homeodomain-like"/>
    <property type="match status" value="2"/>
</dbReference>
<feature type="region of interest" description="Disordered" evidence="8">
    <location>
        <begin position="177"/>
        <end position="222"/>
    </location>
</feature>
<name>A0A4P1R782_LUPAN</name>
<gene>
    <name evidence="11" type="ORF">TanjilG_00669</name>
</gene>
<dbReference type="PANTHER" id="PTHR32285">
    <property type="entry name" value="PROTEIN TRICHOME BIREFRINGENCE-LIKE 9-RELATED"/>
    <property type="match status" value="1"/>
</dbReference>
<dbReference type="InterPro" id="IPR029962">
    <property type="entry name" value="TBL"/>
</dbReference>
<comment type="similarity">
    <text evidence="2">Belongs to the PC-esterase family. TBL subfamily.</text>
</comment>
<reference evidence="11 12" key="1">
    <citation type="journal article" date="2017" name="Plant Biotechnol. J.">
        <title>A comprehensive draft genome sequence for lupin (Lupinus angustifolius), an emerging health food: insights into plant-microbe interactions and legume evolution.</title>
        <authorList>
            <person name="Hane J.K."/>
            <person name="Ming Y."/>
            <person name="Kamphuis L.G."/>
            <person name="Nelson M.N."/>
            <person name="Garg G."/>
            <person name="Atkins C.A."/>
            <person name="Bayer P.E."/>
            <person name="Bravo A."/>
            <person name="Bringans S."/>
            <person name="Cannon S."/>
            <person name="Edwards D."/>
            <person name="Foley R."/>
            <person name="Gao L.L."/>
            <person name="Harrison M.J."/>
            <person name="Huang W."/>
            <person name="Hurgobin B."/>
            <person name="Li S."/>
            <person name="Liu C.W."/>
            <person name="McGrath A."/>
            <person name="Morahan G."/>
            <person name="Murray J."/>
            <person name="Weller J."/>
            <person name="Jian J."/>
            <person name="Singh K.B."/>
        </authorList>
    </citation>
    <scope>NUCLEOTIDE SEQUENCE [LARGE SCALE GENOMIC DNA]</scope>
    <source>
        <strain evidence="12">cv. Tanjil</strain>
        <tissue evidence="11">Whole plant</tissue>
    </source>
</reference>
<evidence type="ECO:0000256" key="2">
    <source>
        <dbReference type="ARBA" id="ARBA00007727"/>
    </source>
</evidence>
<evidence type="ECO:0000313" key="12">
    <source>
        <dbReference type="Proteomes" id="UP000188354"/>
    </source>
</evidence>
<dbReference type="Gramene" id="OIW04109">
    <property type="protein sequence ID" value="OIW04109"/>
    <property type="gene ID" value="TanjilG_00669"/>
</dbReference>
<dbReference type="GO" id="GO:0005634">
    <property type="term" value="C:nucleus"/>
    <property type="evidence" value="ECO:0007669"/>
    <property type="project" value="UniProtKB-SubCell"/>
</dbReference>
<protein>
    <submittedName>
        <fullName evidence="11">Uncharacterized protein</fullName>
    </submittedName>
</protein>
<keyword evidence="7" id="KW-0539">Nucleus</keyword>
<evidence type="ECO:0000259" key="9">
    <source>
        <dbReference type="PROSITE" id="PS50090"/>
    </source>
</evidence>
<dbReference type="CDD" id="cd00167">
    <property type="entry name" value="SANT"/>
    <property type="match status" value="2"/>
</dbReference>
<dbReference type="PANTHER" id="PTHR32285:SF355">
    <property type="entry name" value="PMR5_CAS1P GDSL_SGNH-LIKE ACYL-ESTERASE FAMILY PROTEIN"/>
    <property type="match status" value="1"/>
</dbReference>
<evidence type="ECO:0000256" key="5">
    <source>
        <dbReference type="ARBA" id="ARBA00023125"/>
    </source>
</evidence>
<accession>A0A4P1R782</accession>
<dbReference type="FunFam" id="1.10.10.60:FF:000060">
    <property type="entry name" value="MYB transcription factor"/>
    <property type="match status" value="1"/>
</dbReference>
<feature type="domain" description="Myb-like" evidence="9">
    <location>
        <begin position="62"/>
        <end position="112"/>
    </location>
</feature>
<comment type="subcellular location">
    <subcellularLocation>
        <location evidence="1">Nucleus</location>
    </subcellularLocation>
</comment>
<dbReference type="InterPro" id="IPR017930">
    <property type="entry name" value="Myb_dom"/>
</dbReference>
<evidence type="ECO:0000256" key="1">
    <source>
        <dbReference type="ARBA" id="ARBA00004123"/>
    </source>
</evidence>
<dbReference type="SUPFAM" id="SSF46689">
    <property type="entry name" value="Homeodomain-like"/>
    <property type="match status" value="1"/>
</dbReference>
<dbReference type="Proteomes" id="UP000188354">
    <property type="component" value="Chromosome LG09"/>
</dbReference>
<dbReference type="PROSITE" id="PS51294">
    <property type="entry name" value="HTH_MYB"/>
    <property type="match status" value="2"/>
</dbReference>
<dbReference type="Pfam" id="PF13839">
    <property type="entry name" value="PC-Esterase"/>
    <property type="match status" value="1"/>
</dbReference>
<keyword evidence="6" id="KW-0804">Transcription</keyword>
<dbReference type="InterPro" id="IPR026057">
    <property type="entry name" value="TBL_C"/>
</dbReference>
<feature type="compositionally biased region" description="Polar residues" evidence="8">
    <location>
        <begin position="208"/>
        <end position="219"/>
    </location>
</feature>
<evidence type="ECO:0000256" key="3">
    <source>
        <dbReference type="ARBA" id="ARBA00022737"/>
    </source>
</evidence>
<dbReference type="SMART" id="SM00717">
    <property type="entry name" value="SANT"/>
    <property type="match status" value="2"/>
</dbReference>
<dbReference type="GO" id="GO:0005794">
    <property type="term" value="C:Golgi apparatus"/>
    <property type="evidence" value="ECO:0007669"/>
    <property type="project" value="TreeGrafter"/>
</dbReference>
<dbReference type="AlphaFoldDB" id="A0A4P1R782"/>
<evidence type="ECO:0000259" key="10">
    <source>
        <dbReference type="PROSITE" id="PS51294"/>
    </source>
</evidence>
<dbReference type="InterPro" id="IPR001005">
    <property type="entry name" value="SANT/Myb"/>
</dbReference>
<sequence length="461" mass="52816">MMNSTAIFNGVDRVKGSWTPQEDETLLRLVAQHGPRNWTVISAGISGRSSKSCRLRWCNQLSPDVQHRSFTPAEDSIIINAHALYGNKWATISRLLPGRTDNAIKNHWNSTLRRHGLAQGYSSSESDIVVNKKRVTNDFLIRSYPSKRPYRENHFPENKKGLGSGFAENIHSIPVTTPLSLWPPGAAEKEEEEEEESDEVEGKGEKVNGQTHLSVSGSSREQDLEPNYITTVEFYWAPFLVESNSDDPNMHSILNRIIMPESIEKHGVNWKDADYLIFNTYIWWMNTFKMKVLRGSFDEEATEYDEVPRPEAYRRVLKTWSKWVDENIDPERTKLFFTSTSPLHIKSEDWNNPDGIKCARETTPILNMSAPLDVGTDRRLFVISHNVTQSMKVPVYFVNITALSELRKDAHTSVYTIRQGKMLTRKQQADPATYADCIHWCLPGLPDTWNHFLYARIISQS</sequence>
<keyword evidence="5" id="KW-0238">DNA-binding</keyword>
<evidence type="ECO:0000256" key="4">
    <source>
        <dbReference type="ARBA" id="ARBA00023015"/>
    </source>
</evidence>
<dbReference type="PROSITE" id="PS50090">
    <property type="entry name" value="MYB_LIKE"/>
    <property type="match status" value="2"/>
</dbReference>
<evidence type="ECO:0000313" key="11">
    <source>
        <dbReference type="EMBL" id="OIW04109.1"/>
    </source>
</evidence>
<evidence type="ECO:0000256" key="7">
    <source>
        <dbReference type="ARBA" id="ARBA00023242"/>
    </source>
</evidence>
<keyword evidence="12" id="KW-1185">Reference proteome</keyword>
<dbReference type="EMBL" id="CM007369">
    <property type="protein sequence ID" value="OIW04109.1"/>
    <property type="molecule type" value="Genomic_DNA"/>
</dbReference>
<proteinExistence type="inferred from homology"/>
<evidence type="ECO:0000256" key="6">
    <source>
        <dbReference type="ARBA" id="ARBA00023163"/>
    </source>
</evidence>
<feature type="domain" description="Myb-like" evidence="9">
    <location>
        <begin position="10"/>
        <end position="61"/>
    </location>
</feature>
<keyword evidence="4" id="KW-0805">Transcription regulation</keyword>
<evidence type="ECO:0000256" key="8">
    <source>
        <dbReference type="SAM" id="MobiDB-lite"/>
    </source>
</evidence>
<dbReference type="GO" id="GO:0003677">
    <property type="term" value="F:DNA binding"/>
    <property type="evidence" value="ECO:0007669"/>
    <property type="project" value="UniProtKB-KW"/>
</dbReference>
<dbReference type="InterPro" id="IPR009057">
    <property type="entry name" value="Homeodomain-like_sf"/>
</dbReference>
<keyword evidence="3" id="KW-0677">Repeat</keyword>
<feature type="domain" description="HTH myb-type" evidence="10">
    <location>
        <begin position="10"/>
        <end position="65"/>
    </location>
</feature>